<keyword evidence="1" id="KW-0472">Membrane</keyword>
<dbReference type="AlphaFoldDB" id="A0A6P2BUY0"/>
<dbReference type="EMBL" id="RPFW01000004">
    <property type="protein sequence ID" value="TVZ02912.1"/>
    <property type="molecule type" value="Genomic_DNA"/>
</dbReference>
<evidence type="ECO:0000256" key="1">
    <source>
        <dbReference type="SAM" id="Phobius"/>
    </source>
</evidence>
<organism evidence="2 3">
    <name type="scientific">Trebonia kvetii</name>
    <dbReference type="NCBI Taxonomy" id="2480626"/>
    <lineage>
        <taxon>Bacteria</taxon>
        <taxon>Bacillati</taxon>
        <taxon>Actinomycetota</taxon>
        <taxon>Actinomycetes</taxon>
        <taxon>Streptosporangiales</taxon>
        <taxon>Treboniaceae</taxon>
        <taxon>Trebonia</taxon>
    </lineage>
</organism>
<dbReference type="Proteomes" id="UP000460272">
    <property type="component" value="Unassembled WGS sequence"/>
</dbReference>
<feature type="transmembrane region" description="Helical" evidence="1">
    <location>
        <begin position="17"/>
        <end position="39"/>
    </location>
</feature>
<dbReference type="OrthoDB" id="3789019at2"/>
<feature type="transmembrane region" description="Helical" evidence="1">
    <location>
        <begin position="117"/>
        <end position="142"/>
    </location>
</feature>
<evidence type="ECO:0000313" key="3">
    <source>
        <dbReference type="Proteomes" id="UP000460272"/>
    </source>
</evidence>
<evidence type="ECO:0000313" key="2">
    <source>
        <dbReference type="EMBL" id="TVZ02912.1"/>
    </source>
</evidence>
<accession>A0A6P2BUY0</accession>
<keyword evidence="1" id="KW-0812">Transmembrane</keyword>
<dbReference type="RefSeq" id="WP_145855180.1">
    <property type="nucleotide sequence ID" value="NZ_RPFW01000004.1"/>
</dbReference>
<feature type="transmembrane region" description="Helical" evidence="1">
    <location>
        <begin position="51"/>
        <end position="72"/>
    </location>
</feature>
<sequence length="155" mass="16498">MPLTTTESRPRPASRRVGYLVAIAVNAALLIVLNAQPGWQGLSFLTSATPQVLGLVNASMAVALAVNLVYWARDPRWLKSLGDLVTAGFTLAVAIRLWQVFPFAFHGSAAWLATAVRVLLIAGITGAGIAIVAQAVTLALLASRYPLHHRPRTGH</sequence>
<name>A0A6P2BUY0_9ACTN</name>
<keyword evidence="3" id="KW-1185">Reference proteome</keyword>
<reference evidence="2 3" key="1">
    <citation type="submission" date="2018-11" db="EMBL/GenBank/DDBJ databases">
        <title>Trebonia kvetii gen.nov., sp.nov., a novel acidophilic actinobacterium, and proposal of the new actinobacterial family Treboniaceae fam. nov.</title>
        <authorList>
            <person name="Rapoport D."/>
            <person name="Sagova-Mareckova M."/>
            <person name="Sedlacek I."/>
            <person name="Provaznik J."/>
            <person name="Kralova S."/>
            <person name="Pavlinic D."/>
            <person name="Benes V."/>
            <person name="Kopecky J."/>
        </authorList>
    </citation>
    <scope>NUCLEOTIDE SEQUENCE [LARGE SCALE GENOMIC DNA]</scope>
    <source>
        <strain evidence="2 3">15Tr583</strain>
    </source>
</reference>
<feature type="transmembrane region" description="Helical" evidence="1">
    <location>
        <begin position="84"/>
        <end position="105"/>
    </location>
</feature>
<keyword evidence="1" id="KW-1133">Transmembrane helix</keyword>
<protein>
    <submittedName>
        <fullName evidence="2">Uncharacterized protein</fullName>
    </submittedName>
</protein>
<gene>
    <name evidence="2" type="ORF">EAS64_20770</name>
</gene>
<comment type="caution">
    <text evidence="2">The sequence shown here is derived from an EMBL/GenBank/DDBJ whole genome shotgun (WGS) entry which is preliminary data.</text>
</comment>
<proteinExistence type="predicted"/>